<name>A0A1H9D9X2_9GAMM</name>
<protein>
    <submittedName>
        <fullName evidence="2">Protein N-acetyltransferase, RimJ/RimL family</fullName>
    </submittedName>
</protein>
<dbReference type="PANTHER" id="PTHR43441:SF2">
    <property type="entry name" value="FAMILY ACETYLTRANSFERASE, PUTATIVE (AFU_ORTHOLOGUE AFUA_7G00850)-RELATED"/>
    <property type="match status" value="1"/>
</dbReference>
<dbReference type="SUPFAM" id="SSF55729">
    <property type="entry name" value="Acyl-CoA N-acyltransferases (Nat)"/>
    <property type="match status" value="1"/>
</dbReference>
<evidence type="ECO:0000313" key="2">
    <source>
        <dbReference type="EMBL" id="SEQ10127.1"/>
    </source>
</evidence>
<dbReference type="PANTHER" id="PTHR43441">
    <property type="entry name" value="RIBOSOMAL-PROTEIN-SERINE ACETYLTRANSFERASE"/>
    <property type="match status" value="1"/>
</dbReference>
<reference evidence="3" key="1">
    <citation type="submission" date="2016-10" db="EMBL/GenBank/DDBJ databases">
        <authorList>
            <person name="Varghese N."/>
            <person name="Submissions S."/>
        </authorList>
    </citation>
    <scope>NUCLEOTIDE SEQUENCE [LARGE SCALE GENOMIC DNA]</scope>
    <source>
        <strain evidence="3">8N4</strain>
    </source>
</reference>
<evidence type="ECO:0000259" key="1">
    <source>
        <dbReference type="PROSITE" id="PS51186"/>
    </source>
</evidence>
<dbReference type="Pfam" id="PF13302">
    <property type="entry name" value="Acetyltransf_3"/>
    <property type="match status" value="1"/>
</dbReference>
<dbReference type="GO" id="GO:0008999">
    <property type="term" value="F:protein-N-terminal-alanine acetyltransferase activity"/>
    <property type="evidence" value="ECO:0007669"/>
    <property type="project" value="TreeGrafter"/>
</dbReference>
<sequence length="243" mass="27744">MTRVNVFQQPIGEPVENWQGAQLPSKTVIDGHYCRLEPISVAAHSQELFDALRQAEDERDWTYLLSGPFRDLAEYQTYLARLETLNDPLHYAIVDLSTQQAVGSIALMRIDAQQGVIEIGHVTYSPQLKRTRLATEAISLLLHYTLGELGYRRVEWKCNAHNHPSRAAALRLGFSYEGLFRQAMVARGHNRDTTWYSIIDSDFPALQVAYQQWLAPENLDKQGQQRQKLGELIETQRRAAINP</sequence>
<dbReference type="OrthoDB" id="5295305at2"/>
<feature type="domain" description="N-acetyltransferase" evidence="1">
    <location>
        <begin position="47"/>
        <end position="201"/>
    </location>
</feature>
<keyword evidence="2" id="KW-0808">Transferase</keyword>
<dbReference type="Gene3D" id="3.40.630.30">
    <property type="match status" value="1"/>
</dbReference>
<dbReference type="InterPro" id="IPR051908">
    <property type="entry name" value="Ribosomal_N-acetyltransferase"/>
</dbReference>
<dbReference type="GO" id="GO:1990189">
    <property type="term" value="F:protein N-terminal-serine acetyltransferase activity"/>
    <property type="evidence" value="ECO:0007669"/>
    <property type="project" value="TreeGrafter"/>
</dbReference>
<dbReference type="Proteomes" id="UP000242515">
    <property type="component" value="Unassembled WGS sequence"/>
</dbReference>
<keyword evidence="3" id="KW-1185">Reference proteome</keyword>
<dbReference type="EMBL" id="FOGC01000001">
    <property type="protein sequence ID" value="SEQ10127.1"/>
    <property type="molecule type" value="Genomic_DNA"/>
</dbReference>
<evidence type="ECO:0000313" key="3">
    <source>
        <dbReference type="Proteomes" id="UP000242515"/>
    </source>
</evidence>
<dbReference type="PROSITE" id="PS51186">
    <property type="entry name" value="GNAT"/>
    <property type="match status" value="1"/>
</dbReference>
<gene>
    <name evidence="2" type="ORF">SAMN05216522_101196</name>
</gene>
<accession>A0A1H9D9X2</accession>
<dbReference type="InterPro" id="IPR016181">
    <property type="entry name" value="Acyl_CoA_acyltransferase"/>
</dbReference>
<dbReference type="InterPro" id="IPR000182">
    <property type="entry name" value="GNAT_dom"/>
</dbReference>
<dbReference type="STRING" id="988801.SAMN05216522_101196"/>
<organism evidence="2 3">
    <name type="scientific">Rosenbergiella nectarea</name>
    <dbReference type="NCBI Taxonomy" id="988801"/>
    <lineage>
        <taxon>Bacteria</taxon>
        <taxon>Pseudomonadati</taxon>
        <taxon>Pseudomonadota</taxon>
        <taxon>Gammaproteobacteria</taxon>
        <taxon>Enterobacterales</taxon>
        <taxon>Erwiniaceae</taxon>
        <taxon>Rosenbergiella</taxon>
    </lineage>
</organism>
<dbReference type="AlphaFoldDB" id="A0A1H9D9X2"/>
<proteinExistence type="predicted"/>
<dbReference type="RefSeq" id="WP_092671416.1">
    <property type="nucleotide sequence ID" value="NZ_FOGC01000001.1"/>
</dbReference>
<dbReference type="FunFam" id="3.40.630.30:FF:000047">
    <property type="entry name" value="Acetyltransferase, GNAT family"/>
    <property type="match status" value="1"/>
</dbReference>